<sequence length="164" mass="18080">MCSSKDTRANWDGGGFDPVIGTMNWSGEQWDDYLKSHSRAKQFKHLGLQWVNECRALFQGACVTQQDSWGPKVGGSVQRDSLSGSKRTSSGTPRSGSGLQFGMEMGHIDGANKSSDDHGERIGFMLGLPSSRWKKSRGVDMVVEIQNMNESIKDLIDVLRTPVQ</sequence>
<name>A0A822Z6A7_NELNU</name>
<proteinExistence type="predicted"/>
<dbReference type="Proteomes" id="UP000607653">
    <property type="component" value="Unassembled WGS sequence"/>
</dbReference>
<dbReference type="EMBL" id="DUZY01000004">
    <property type="protein sequence ID" value="DAD37068.1"/>
    <property type="molecule type" value="Genomic_DNA"/>
</dbReference>
<dbReference type="AlphaFoldDB" id="A0A822Z6A7"/>
<protein>
    <submittedName>
        <fullName evidence="2">Uncharacterized protein</fullName>
    </submittedName>
</protein>
<keyword evidence="3" id="KW-1185">Reference proteome</keyword>
<gene>
    <name evidence="2" type="ORF">HUJ06_007709</name>
</gene>
<evidence type="ECO:0000256" key="1">
    <source>
        <dbReference type="SAM" id="MobiDB-lite"/>
    </source>
</evidence>
<feature type="region of interest" description="Disordered" evidence="1">
    <location>
        <begin position="69"/>
        <end position="116"/>
    </location>
</feature>
<accession>A0A822Z6A7</accession>
<evidence type="ECO:0000313" key="3">
    <source>
        <dbReference type="Proteomes" id="UP000607653"/>
    </source>
</evidence>
<feature type="compositionally biased region" description="Low complexity" evidence="1">
    <location>
        <begin position="83"/>
        <end position="98"/>
    </location>
</feature>
<reference evidence="2 3" key="1">
    <citation type="journal article" date="2020" name="Mol. Biol. Evol.">
        <title>Distinct Expression and Methylation Patterns for Genes with Different Fates following a Single Whole-Genome Duplication in Flowering Plants.</title>
        <authorList>
            <person name="Shi T."/>
            <person name="Rahmani R.S."/>
            <person name="Gugger P.F."/>
            <person name="Wang M."/>
            <person name="Li H."/>
            <person name="Zhang Y."/>
            <person name="Li Z."/>
            <person name="Wang Q."/>
            <person name="Van de Peer Y."/>
            <person name="Marchal K."/>
            <person name="Chen J."/>
        </authorList>
    </citation>
    <scope>NUCLEOTIDE SEQUENCE [LARGE SCALE GENOMIC DNA]</scope>
    <source>
        <tissue evidence="2">Leaf</tissue>
    </source>
</reference>
<organism evidence="2 3">
    <name type="scientific">Nelumbo nucifera</name>
    <name type="common">Sacred lotus</name>
    <dbReference type="NCBI Taxonomy" id="4432"/>
    <lineage>
        <taxon>Eukaryota</taxon>
        <taxon>Viridiplantae</taxon>
        <taxon>Streptophyta</taxon>
        <taxon>Embryophyta</taxon>
        <taxon>Tracheophyta</taxon>
        <taxon>Spermatophyta</taxon>
        <taxon>Magnoliopsida</taxon>
        <taxon>Proteales</taxon>
        <taxon>Nelumbonaceae</taxon>
        <taxon>Nelumbo</taxon>
    </lineage>
</organism>
<evidence type="ECO:0000313" key="2">
    <source>
        <dbReference type="EMBL" id="DAD37068.1"/>
    </source>
</evidence>
<comment type="caution">
    <text evidence="2">The sequence shown here is derived from an EMBL/GenBank/DDBJ whole genome shotgun (WGS) entry which is preliminary data.</text>
</comment>